<evidence type="ECO:0000256" key="1">
    <source>
        <dbReference type="SAM" id="MobiDB-lite"/>
    </source>
</evidence>
<proteinExistence type="predicted"/>
<keyword evidence="2" id="KW-1133">Transmembrane helix</keyword>
<gene>
    <name evidence="4" type="ORF">H8699_11025</name>
</gene>
<dbReference type="InterPro" id="IPR007391">
    <property type="entry name" value="Vancomycin_resist_VanW"/>
</dbReference>
<dbReference type="AlphaFoldDB" id="A0A926D2C6"/>
<dbReference type="RefSeq" id="WP_249285738.1">
    <property type="nucleotide sequence ID" value="NZ_JACRSO010000005.1"/>
</dbReference>
<organism evidence="4 5">
    <name type="scientific">Luoshenia tenuis</name>
    <dbReference type="NCBI Taxonomy" id="2763654"/>
    <lineage>
        <taxon>Bacteria</taxon>
        <taxon>Bacillati</taxon>
        <taxon>Bacillota</taxon>
        <taxon>Clostridia</taxon>
        <taxon>Christensenellales</taxon>
        <taxon>Christensenellaceae</taxon>
        <taxon>Luoshenia</taxon>
    </lineage>
</organism>
<evidence type="ECO:0000313" key="5">
    <source>
        <dbReference type="Proteomes" id="UP000654279"/>
    </source>
</evidence>
<protein>
    <submittedName>
        <fullName evidence="4">VanW family protein</fullName>
    </submittedName>
</protein>
<dbReference type="EMBL" id="JACRSO010000005">
    <property type="protein sequence ID" value="MBC8529961.1"/>
    <property type="molecule type" value="Genomic_DNA"/>
</dbReference>
<dbReference type="Proteomes" id="UP000654279">
    <property type="component" value="Unassembled WGS sequence"/>
</dbReference>
<dbReference type="Pfam" id="PF04294">
    <property type="entry name" value="VanW"/>
    <property type="match status" value="1"/>
</dbReference>
<evidence type="ECO:0000313" key="4">
    <source>
        <dbReference type="EMBL" id="MBC8529961.1"/>
    </source>
</evidence>
<dbReference type="PANTHER" id="PTHR35788">
    <property type="entry name" value="EXPORTED PROTEIN-RELATED"/>
    <property type="match status" value="1"/>
</dbReference>
<dbReference type="Pfam" id="PF12229">
    <property type="entry name" value="PG_binding_4"/>
    <property type="match status" value="1"/>
</dbReference>
<keyword evidence="2" id="KW-0812">Transmembrane</keyword>
<feature type="region of interest" description="Disordered" evidence="1">
    <location>
        <begin position="471"/>
        <end position="510"/>
    </location>
</feature>
<sequence>MNKFRFSSTRKKRKYRVRNAKALIAAGVTLVAVIAAVIVLNIQIGRSYESQVLHRGVVIEGVELGGKTPQEALALVQEQEKARLAEINLTLTFEEESWNFDAESLGVTSDAQALIDQAFNQAKEMSWFDHLKMVLGFGQGFSSPVTFSYDEEKVDAIITQVAEKVNVPMQNAKMEFDPNKSGSEMFHVVAEVQGRQIDTEALDTNILSALMSDPQAQLEIPTKTIEPTLLASDLQKTTKLRGRFVTNLGNSSAARTHNVKESLKQFNGMVVNPGQEVSFNDTTGPRTAENGYQDAPLIASDKSLQDGPGGGVCQSSTTIYNAILKAGLNSTVRAHHSFPSSYVDKGFDATVNYGYQDYKFINDTDLPFYIKTYVSGKDVVVEIYGEPLEEGVSISLESELVNTTPKEEPEIVQDTEGKYVTYTDEKKEVVLSRDGYVVKAWRIWKKDGEEIKRELLHTDNYEAIRGKTYVGVKERGADTPATASPSKDGNNDNGDTNPNENGGNGEGSQE</sequence>
<feature type="compositionally biased region" description="Low complexity" evidence="1">
    <location>
        <begin position="491"/>
        <end position="501"/>
    </location>
</feature>
<comment type="caution">
    <text evidence="4">The sequence shown here is derived from an EMBL/GenBank/DDBJ whole genome shotgun (WGS) entry which is preliminary data.</text>
</comment>
<reference evidence="4" key="1">
    <citation type="submission" date="2020-08" db="EMBL/GenBank/DDBJ databases">
        <title>Genome public.</title>
        <authorList>
            <person name="Liu C."/>
            <person name="Sun Q."/>
        </authorList>
    </citation>
    <scope>NUCLEOTIDE SEQUENCE</scope>
    <source>
        <strain evidence="4">NSJ-44</strain>
    </source>
</reference>
<evidence type="ECO:0000256" key="2">
    <source>
        <dbReference type="SAM" id="Phobius"/>
    </source>
</evidence>
<keyword evidence="5" id="KW-1185">Reference proteome</keyword>
<dbReference type="InterPro" id="IPR052913">
    <property type="entry name" value="Glycopeptide_resist_protein"/>
</dbReference>
<dbReference type="PANTHER" id="PTHR35788:SF1">
    <property type="entry name" value="EXPORTED PROTEIN"/>
    <property type="match status" value="1"/>
</dbReference>
<dbReference type="InterPro" id="IPR022029">
    <property type="entry name" value="YoaR-like_PG-bd"/>
</dbReference>
<evidence type="ECO:0000259" key="3">
    <source>
        <dbReference type="Pfam" id="PF12229"/>
    </source>
</evidence>
<feature type="transmembrane region" description="Helical" evidence="2">
    <location>
        <begin position="20"/>
        <end position="42"/>
    </location>
</feature>
<feature type="domain" description="YoaR-like putative peptidoglycan binding" evidence="3">
    <location>
        <begin position="98"/>
        <end position="213"/>
    </location>
</feature>
<name>A0A926D2C6_9FIRM</name>
<keyword evidence="2" id="KW-0472">Membrane</keyword>
<accession>A0A926D2C6</accession>